<protein>
    <submittedName>
        <fullName evidence="2">Uncharacterized protein</fullName>
    </submittedName>
</protein>
<feature type="compositionally biased region" description="Acidic residues" evidence="1">
    <location>
        <begin position="15"/>
        <end position="28"/>
    </location>
</feature>
<comment type="caution">
    <text evidence="2">The sequence shown here is derived from an EMBL/GenBank/DDBJ whole genome shotgun (WGS) entry which is preliminary data.</text>
</comment>
<feature type="compositionally biased region" description="Acidic residues" evidence="1">
    <location>
        <begin position="102"/>
        <end position="112"/>
    </location>
</feature>
<dbReference type="EMBL" id="MU864532">
    <property type="protein sequence ID" value="KAK4183659.1"/>
    <property type="molecule type" value="Genomic_DNA"/>
</dbReference>
<keyword evidence="3" id="KW-1185">Reference proteome</keyword>
<accession>A0AAN6WKR9</accession>
<reference evidence="2" key="2">
    <citation type="submission" date="2023-05" db="EMBL/GenBank/DDBJ databases">
        <authorList>
            <consortium name="Lawrence Berkeley National Laboratory"/>
            <person name="Steindorff A."/>
            <person name="Hensen N."/>
            <person name="Bonometti L."/>
            <person name="Westerberg I."/>
            <person name="Brannstrom I.O."/>
            <person name="Guillou S."/>
            <person name="Cros-Aarteil S."/>
            <person name="Calhoun S."/>
            <person name="Haridas S."/>
            <person name="Kuo A."/>
            <person name="Mondo S."/>
            <person name="Pangilinan J."/>
            <person name="Riley R."/>
            <person name="Labutti K."/>
            <person name="Andreopoulos B."/>
            <person name="Lipzen A."/>
            <person name="Chen C."/>
            <person name="Yanf M."/>
            <person name="Daum C."/>
            <person name="Ng V."/>
            <person name="Clum A."/>
            <person name="Ohm R."/>
            <person name="Martin F."/>
            <person name="Silar P."/>
            <person name="Natvig D."/>
            <person name="Lalanne C."/>
            <person name="Gautier V."/>
            <person name="Ament-Velasquez S.L."/>
            <person name="Kruys A."/>
            <person name="Hutchinson M.I."/>
            <person name="Powell A.J."/>
            <person name="Barry K."/>
            <person name="Miller A.N."/>
            <person name="Grigoriev I.V."/>
            <person name="Debuchy R."/>
            <person name="Gladieux P."/>
            <person name="Thoren M.H."/>
            <person name="Johannesson H."/>
        </authorList>
    </citation>
    <scope>NUCLEOTIDE SEQUENCE</scope>
    <source>
        <strain evidence="2">PSN309</strain>
    </source>
</reference>
<dbReference type="Proteomes" id="UP001302126">
    <property type="component" value="Unassembled WGS sequence"/>
</dbReference>
<dbReference type="AlphaFoldDB" id="A0AAN6WKR9"/>
<proteinExistence type="predicted"/>
<evidence type="ECO:0000256" key="1">
    <source>
        <dbReference type="SAM" id="MobiDB-lite"/>
    </source>
</evidence>
<evidence type="ECO:0000313" key="2">
    <source>
        <dbReference type="EMBL" id="KAK4183659.1"/>
    </source>
</evidence>
<organism evidence="2 3">
    <name type="scientific">Podospora australis</name>
    <dbReference type="NCBI Taxonomy" id="1536484"/>
    <lineage>
        <taxon>Eukaryota</taxon>
        <taxon>Fungi</taxon>
        <taxon>Dikarya</taxon>
        <taxon>Ascomycota</taxon>
        <taxon>Pezizomycotina</taxon>
        <taxon>Sordariomycetes</taxon>
        <taxon>Sordariomycetidae</taxon>
        <taxon>Sordariales</taxon>
        <taxon>Podosporaceae</taxon>
        <taxon>Podospora</taxon>
    </lineage>
</organism>
<name>A0AAN6WKR9_9PEZI</name>
<feature type="region of interest" description="Disordered" evidence="1">
    <location>
        <begin position="92"/>
        <end position="112"/>
    </location>
</feature>
<feature type="region of interest" description="Disordered" evidence="1">
    <location>
        <begin position="1"/>
        <end position="45"/>
    </location>
</feature>
<gene>
    <name evidence="2" type="ORF">QBC35DRAFT_456053</name>
</gene>
<reference evidence="2" key="1">
    <citation type="journal article" date="2023" name="Mol. Phylogenet. Evol.">
        <title>Genome-scale phylogeny and comparative genomics of the fungal order Sordariales.</title>
        <authorList>
            <person name="Hensen N."/>
            <person name="Bonometti L."/>
            <person name="Westerberg I."/>
            <person name="Brannstrom I.O."/>
            <person name="Guillou S."/>
            <person name="Cros-Aarteil S."/>
            <person name="Calhoun S."/>
            <person name="Haridas S."/>
            <person name="Kuo A."/>
            <person name="Mondo S."/>
            <person name="Pangilinan J."/>
            <person name="Riley R."/>
            <person name="LaButti K."/>
            <person name="Andreopoulos B."/>
            <person name="Lipzen A."/>
            <person name="Chen C."/>
            <person name="Yan M."/>
            <person name="Daum C."/>
            <person name="Ng V."/>
            <person name="Clum A."/>
            <person name="Steindorff A."/>
            <person name="Ohm R.A."/>
            <person name="Martin F."/>
            <person name="Silar P."/>
            <person name="Natvig D.O."/>
            <person name="Lalanne C."/>
            <person name="Gautier V."/>
            <person name="Ament-Velasquez S.L."/>
            <person name="Kruys A."/>
            <person name="Hutchinson M.I."/>
            <person name="Powell A.J."/>
            <person name="Barry K."/>
            <person name="Miller A.N."/>
            <person name="Grigoriev I.V."/>
            <person name="Debuchy R."/>
            <person name="Gladieux P."/>
            <person name="Hiltunen Thoren M."/>
            <person name="Johannesson H."/>
        </authorList>
    </citation>
    <scope>NUCLEOTIDE SEQUENCE</scope>
    <source>
        <strain evidence="2">PSN309</strain>
    </source>
</reference>
<sequence>MAAEAVTTRGGKDDTADDTSSEEADYEDFNINPPSDKLRSRVLPSGGSSSFASAPVWQIDEKLYVVVPGQASPARPYTVKSILSDRRYTLEDAGGKELASPVDEDDLVEYTG</sequence>
<evidence type="ECO:0000313" key="3">
    <source>
        <dbReference type="Proteomes" id="UP001302126"/>
    </source>
</evidence>